<evidence type="ECO:0000256" key="4">
    <source>
        <dbReference type="ARBA" id="ARBA00023163"/>
    </source>
</evidence>
<evidence type="ECO:0000259" key="7">
    <source>
        <dbReference type="SMART" id="SM00662"/>
    </source>
</evidence>
<name>A0ABQ8BZV9_BRANA</name>
<dbReference type="Proteomes" id="UP000824890">
    <property type="component" value="Unassembled WGS sequence"/>
</dbReference>
<dbReference type="CDD" id="cd07032">
    <property type="entry name" value="RNAP_I_II_AC40"/>
    <property type="match status" value="1"/>
</dbReference>
<dbReference type="EMBL" id="JAGKQM010000009">
    <property type="protein sequence ID" value="KAH0909741.1"/>
    <property type="molecule type" value="Genomic_DNA"/>
</dbReference>
<feature type="non-terminal residue" evidence="8">
    <location>
        <position position="1"/>
    </location>
</feature>
<comment type="similarity">
    <text evidence="6">Belongs to the archaeal Rpo3/eukaryotic RPB3 RNA polymerase subunit family.</text>
</comment>
<evidence type="ECO:0000256" key="3">
    <source>
        <dbReference type="ARBA" id="ARBA00022478"/>
    </source>
</evidence>
<evidence type="ECO:0000256" key="1">
    <source>
        <dbReference type="ARBA" id="ARBA00004123"/>
    </source>
</evidence>
<dbReference type="InterPro" id="IPR011262">
    <property type="entry name" value="DNA-dir_RNA_pol_insert"/>
</dbReference>
<dbReference type="InterPro" id="IPR022842">
    <property type="entry name" value="RNAP_Rpo3/Rpb3/RPAC1"/>
</dbReference>
<dbReference type="PANTHER" id="PTHR11800:SF17">
    <property type="entry name" value="DNA-DIRECTED RNA POLYMERASE FAMILY PROTEIN"/>
    <property type="match status" value="1"/>
</dbReference>
<dbReference type="InterPro" id="IPR036603">
    <property type="entry name" value="RBP11-like"/>
</dbReference>
<evidence type="ECO:0000256" key="2">
    <source>
        <dbReference type="ARBA" id="ARBA00022083"/>
    </source>
</evidence>
<dbReference type="InterPro" id="IPR036643">
    <property type="entry name" value="RNApol_insert_sf"/>
</dbReference>
<dbReference type="Gene3D" id="2.170.120.12">
    <property type="entry name" value="DNA-directed RNA polymerase, insert domain"/>
    <property type="match status" value="1"/>
</dbReference>
<dbReference type="InterPro" id="IPR033901">
    <property type="entry name" value="RNAPI/III_AC40"/>
</dbReference>
<keyword evidence="5" id="KW-0539">Nucleus</keyword>
<dbReference type="InterPro" id="IPR011263">
    <property type="entry name" value="DNA-dir_RNA_pol_RpoA/D/Rpb3"/>
</dbReference>
<keyword evidence="9" id="KW-1185">Reference proteome</keyword>
<evidence type="ECO:0000256" key="6">
    <source>
        <dbReference type="ARBA" id="ARBA00025804"/>
    </source>
</evidence>
<protein>
    <recommendedName>
        <fullName evidence="2">DNA-directed RNA polymerases I and III subunit RPAC1</fullName>
    </recommendedName>
</protein>
<sequence>LPCREKMVTEEDKIFAKNFKIDDLSDVPAGLPPHLKLKQNRVVSKKDASVDTADAIYSGSYVSSGVDNSVKLENFYEDFKVDVISCTETDMEFDMIGIDAAFANAFRRILIAEVPSMAIEKVLIAYNTSLIVDEVLAHRIGLIPIAADPRLFEYLTENDQPNEKNTIVFKLHVKCPKGQPRLQVLTNELQWLPNGSEFLKETGGSTSNSNSNSKPKTYTSFSCSQDSLPEFADNPITPTYLDILIAKLSPGQEIELEAHAVKGIGKTHAKWSPVGTAWYRMLPEVVLLGEVEDEKAERLVKVCPQNVFDIEDMGNGRKRATVAQPRNCTLCKECIRDHDLVDLVDLRSVKNHFIFKIESTGSLPPDVIFTEAVKILEDKCERVIADLS</sequence>
<dbReference type="Pfam" id="PF01193">
    <property type="entry name" value="RNA_pol_L"/>
    <property type="match status" value="1"/>
</dbReference>
<dbReference type="SUPFAM" id="SSF56553">
    <property type="entry name" value="Insert subdomain of RNA polymerase alpha subunit"/>
    <property type="match status" value="1"/>
</dbReference>
<dbReference type="Gene3D" id="3.30.1360.10">
    <property type="entry name" value="RNA polymerase, RBP11-like subunit"/>
    <property type="match status" value="1"/>
</dbReference>
<reference evidence="8 9" key="1">
    <citation type="submission" date="2021-05" db="EMBL/GenBank/DDBJ databases">
        <title>Genome Assembly of Synthetic Allotetraploid Brassica napus Reveals Homoeologous Exchanges between Subgenomes.</title>
        <authorList>
            <person name="Davis J.T."/>
        </authorList>
    </citation>
    <scope>NUCLEOTIDE SEQUENCE [LARGE SCALE GENOMIC DNA]</scope>
    <source>
        <strain evidence="9">cv. Da-Ae</strain>
        <tissue evidence="8">Seedling</tissue>
    </source>
</reference>
<dbReference type="SUPFAM" id="SSF55257">
    <property type="entry name" value="RBP11-like subunits of RNA polymerase"/>
    <property type="match status" value="1"/>
</dbReference>
<organism evidence="8 9">
    <name type="scientific">Brassica napus</name>
    <name type="common">Rape</name>
    <dbReference type="NCBI Taxonomy" id="3708"/>
    <lineage>
        <taxon>Eukaryota</taxon>
        <taxon>Viridiplantae</taxon>
        <taxon>Streptophyta</taxon>
        <taxon>Embryophyta</taxon>
        <taxon>Tracheophyta</taxon>
        <taxon>Spermatophyta</taxon>
        <taxon>Magnoliopsida</taxon>
        <taxon>eudicotyledons</taxon>
        <taxon>Gunneridae</taxon>
        <taxon>Pentapetalae</taxon>
        <taxon>rosids</taxon>
        <taxon>malvids</taxon>
        <taxon>Brassicales</taxon>
        <taxon>Brassicaceae</taxon>
        <taxon>Brassiceae</taxon>
        <taxon>Brassica</taxon>
    </lineage>
</organism>
<feature type="domain" description="DNA-directed RNA polymerase RpoA/D/Rpb3-type" evidence="7">
    <location>
        <begin position="90"/>
        <end position="386"/>
    </location>
</feature>
<proteinExistence type="inferred from homology"/>
<dbReference type="PROSITE" id="PS00446">
    <property type="entry name" value="RNA_POL_D_30KD"/>
    <property type="match status" value="1"/>
</dbReference>
<comment type="caution">
    <text evidence="8">The sequence shown here is derived from an EMBL/GenBank/DDBJ whole genome shotgun (WGS) entry which is preliminary data.</text>
</comment>
<comment type="subcellular location">
    <subcellularLocation>
        <location evidence="1">Nucleus</location>
    </subcellularLocation>
</comment>
<evidence type="ECO:0000313" key="9">
    <source>
        <dbReference type="Proteomes" id="UP000824890"/>
    </source>
</evidence>
<keyword evidence="3" id="KW-0240">DNA-directed RNA polymerase</keyword>
<dbReference type="InterPro" id="IPR050518">
    <property type="entry name" value="Rpo3/RPB3_RNA_Pol_subunit"/>
</dbReference>
<dbReference type="SMART" id="SM00662">
    <property type="entry name" value="RPOLD"/>
    <property type="match status" value="1"/>
</dbReference>
<keyword evidence="4" id="KW-0804">Transcription</keyword>
<evidence type="ECO:0000313" key="8">
    <source>
        <dbReference type="EMBL" id="KAH0909741.1"/>
    </source>
</evidence>
<accession>A0ABQ8BZV9</accession>
<dbReference type="Pfam" id="PF01000">
    <property type="entry name" value="RNA_pol_A_bac"/>
    <property type="match status" value="1"/>
</dbReference>
<dbReference type="InterPro" id="IPR001514">
    <property type="entry name" value="DNA-dir_RNA_pol_30-40kDasu_CS"/>
</dbReference>
<dbReference type="HAMAP" id="MF_00320">
    <property type="entry name" value="RNApol_arch_Rpo3"/>
    <property type="match status" value="1"/>
</dbReference>
<dbReference type="PANTHER" id="PTHR11800">
    <property type="entry name" value="DNA-DIRECTED RNA POLYMERASE"/>
    <property type="match status" value="1"/>
</dbReference>
<gene>
    <name evidence="8" type="ORF">HID58_033062</name>
</gene>
<evidence type="ECO:0000256" key="5">
    <source>
        <dbReference type="ARBA" id="ARBA00023242"/>
    </source>
</evidence>